<dbReference type="SUPFAM" id="SSF52518">
    <property type="entry name" value="Thiamin diphosphate-binding fold (THDP-binding)"/>
    <property type="match status" value="2"/>
</dbReference>
<dbReference type="GO" id="GO:0000949">
    <property type="term" value="P:aromatic amino acid family catabolic process to alcohol via Ehrlich pathway"/>
    <property type="evidence" value="ECO:0007669"/>
    <property type="project" value="TreeGrafter"/>
</dbReference>
<evidence type="ECO:0000256" key="13">
    <source>
        <dbReference type="ARBA" id="ARBA00023128"/>
    </source>
</evidence>
<dbReference type="PROSITE" id="PS51324">
    <property type="entry name" value="ERV_ALR"/>
    <property type="match status" value="1"/>
</dbReference>
<evidence type="ECO:0000256" key="8">
    <source>
        <dbReference type="ARBA" id="ARBA00022793"/>
    </source>
</evidence>
<dbReference type="InterPro" id="IPR011766">
    <property type="entry name" value="TPP_enzyme_TPP-bd"/>
</dbReference>
<evidence type="ECO:0000256" key="4">
    <source>
        <dbReference type="ARBA" id="ARBA00004569"/>
    </source>
</evidence>
<keyword evidence="7" id="KW-0479">Metal-binding</keyword>
<keyword evidence="15" id="KW-0456">Lyase</keyword>
<keyword evidence="12" id="KW-0786">Thiamine pyrophosphate</keyword>
<comment type="catalytic activity">
    <reaction evidence="1">
        <text>a 2-oxocarboxylate + H(+) = an aldehyde + CO2</text>
        <dbReference type="Rhea" id="RHEA:11628"/>
        <dbReference type="ChEBI" id="CHEBI:15378"/>
        <dbReference type="ChEBI" id="CHEBI:16526"/>
        <dbReference type="ChEBI" id="CHEBI:17478"/>
        <dbReference type="ChEBI" id="CHEBI:35179"/>
        <dbReference type="EC" id="4.1.1.1"/>
    </reaction>
</comment>
<dbReference type="GO" id="GO:0005829">
    <property type="term" value="C:cytosol"/>
    <property type="evidence" value="ECO:0007669"/>
    <property type="project" value="TreeGrafter"/>
</dbReference>
<keyword evidence="9 17" id="KW-0274">FAD</keyword>
<dbReference type="PROSITE" id="PS51165">
    <property type="entry name" value="THUMP"/>
    <property type="match status" value="1"/>
</dbReference>
<dbReference type="Pfam" id="PF02776">
    <property type="entry name" value="TPP_enzyme_N"/>
    <property type="match status" value="1"/>
</dbReference>
<dbReference type="SMART" id="SM00981">
    <property type="entry name" value="THUMP"/>
    <property type="match status" value="1"/>
</dbReference>
<evidence type="ECO:0000256" key="7">
    <source>
        <dbReference type="ARBA" id="ARBA00022723"/>
    </source>
</evidence>
<dbReference type="CDD" id="cd07038">
    <property type="entry name" value="TPP_PYR_PDC_IPDC_like"/>
    <property type="match status" value="1"/>
</dbReference>
<dbReference type="InterPro" id="IPR012110">
    <property type="entry name" value="PDC/IPDC-like"/>
</dbReference>
<dbReference type="GO" id="GO:0006400">
    <property type="term" value="P:tRNA modification"/>
    <property type="evidence" value="ECO:0007669"/>
    <property type="project" value="InterPro"/>
</dbReference>
<evidence type="ECO:0000313" key="22">
    <source>
        <dbReference type="Proteomes" id="UP001303647"/>
    </source>
</evidence>
<dbReference type="GO" id="GO:0015035">
    <property type="term" value="F:protein-disulfide reductase activity"/>
    <property type="evidence" value="ECO:0007669"/>
    <property type="project" value="UniProtKB-ARBA"/>
</dbReference>
<dbReference type="Proteomes" id="UP001303647">
    <property type="component" value="Unassembled WGS sequence"/>
</dbReference>
<dbReference type="AlphaFoldDB" id="A0AAN7CQB4"/>
<feature type="domain" description="THUMP" evidence="19">
    <location>
        <begin position="932"/>
        <end position="1049"/>
    </location>
</feature>
<dbReference type="Pfam" id="PF02926">
    <property type="entry name" value="THUMP"/>
    <property type="match status" value="1"/>
</dbReference>
<evidence type="ECO:0000256" key="9">
    <source>
        <dbReference type="ARBA" id="ARBA00022827"/>
    </source>
</evidence>
<reference evidence="21" key="2">
    <citation type="submission" date="2023-05" db="EMBL/GenBank/DDBJ databases">
        <authorList>
            <consortium name="Lawrence Berkeley National Laboratory"/>
            <person name="Steindorff A."/>
            <person name="Hensen N."/>
            <person name="Bonometti L."/>
            <person name="Westerberg I."/>
            <person name="Brannstrom I.O."/>
            <person name="Guillou S."/>
            <person name="Cros-Aarteil S."/>
            <person name="Calhoun S."/>
            <person name="Haridas S."/>
            <person name="Kuo A."/>
            <person name="Mondo S."/>
            <person name="Pangilinan J."/>
            <person name="Riley R."/>
            <person name="Labutti K."/>
            <person name="Andreopoulos B."/>
            <person name="Lipzen A."/>
            <person name="Chen C."/>
            <person name="Yanf M."/>
            <person name="Daum C."/>
            <person name="Ng V."/>
            <person name="Clum A."/>
            <person name="Ohm R."/>
            <person name="Martin F."/>
            <person name="Silar P."/>
            <person name="Natvig D."/>
            <person name="Lalanne C."/>
            <person name="Gautier V."/>
            <person name="Ament-Velasquez S.L."/>
            <person name="Kruys A."/>
            <person name="Hutchinson M.I."/>
            <person name="Powell A.J."/>
            <person name="Barry K."/>
            <person name="Miller A.N."/>
            <person name="Grigoriev I.V."/>
            <person name="Debuchy R."/>
            <person name="Gladieux P."/>
            <person name="Thoren M.H."/>
            <person name="Johannesson H."/>
        </authorList>
    </citation>
    <scope>NUCLEOTIDE SEQUENCE</scope>
    <source>
        <strain evidence="21">CBS 359.72</strain>
    </source>
</reference>
<evidence type="ECO:0000256" key="15">
    <source>
        <dbReference type="ARBA" id="ARBA00023239"/>
    </source>
</evidence>
<dbReference type="InterPro" id="IPR036774">
    <property type="entry name" value="ERV/ALR_sulphydryl_oxid_sf"/>
</dbReference>
<evidence type="ECO:0000256" key="11">
    <source>
        <dbReference type="ARBA" id="ARBA00023002"/>
    </source>
</evidence>
<dbReference type="Gene3D" id="1.20.120.310">
    <property type="entry name" value="ERV/ALR sulfhydryl oxidase domain"/>
    <property type="match status" value="1"/>
</dbReference>
<comment type="cofactor">
    <cofactor evidence="3 17">
        <name>FAD</name>
        <dbReference type="ChEBI" id="CHEBI:57692"/>
    </cofactor>
</comment>
<dbReference type="EMBL" id="MU857676">
    <property type="protein sequence ID" value="KAK4246339.1"/>
    <property type="molecule type" value="Genomic_DNA"/>
</dbReference>
<evidence type="ECO:0000259" key="20">
    <source>
        <dbReference type="PROSITE" id="PS51324"/>
    </source>
</evidence>
<evidence type="ECO:0000256" key="18">
    <source>
        <dbReference type="SAM" id="MobiDB-lite"/>
    </source>
</evidence>
<dbReference type="GO" id="GO:0016972">
    <property type="term" value="F:thiol oxidase activity"/>
    <property type="evidence" value="ECO:0007669"/>
    <property type="project" value="UniProtKB-EC"/>
</dbReference>
<dbReference type="InterPro" id="IPR029035">
    <property type="entry name" value="DHS-like_NAD/FAD-binding_dom"/>
</dbReference>
<dbReference type="GO" id="GO:0003723">
    <property type="term" value="F:RNA binding"/>
    <property type="evidence" value="ECO:0007669"/>
    <property type="project" value="UniProtKB-UniRule"/>
</dbReference>
<dbReference type="GO" id="GO:0004737">
    <property type="term" value="F:pyruvate decarboxylase activity"/>
    <property type="evidence" value="ECO:0007669"/>
    <property type="project" value="UniProtKB-EC"/>
</dbReference>
<dbReference type="PANTHER" id="PTHR43452:SF30">
    <property type="entry name" value="PYRUVATE DECARBOXYLASE ISOZYME 1-RELATED"/>
    <property type="match status" value="1"/>
</dbReference>
<evidence type="ECO:0000256" key="6">
    <source>
        <dbReference type="ARBA" id="ARBA00022630"/>
    </source>
</evidence>
<feature type="region of interest" description="Disordered" evidence="18">
    <location>
        <begin position="1"/>
        <end position="32"/>
    </location>
</feature>
<dbReference type="InterPro" id="IPR004114">
    <property type="entry name" value="THUMP_dom"/>
</dbReference>
<dbReference type="InterPro" id="IPR047214">
    <property type="entry name" value="TPP_PDC_IPDC"/>
</dbReference>
<dbReference type="GO" id="GO:0005758">
    <property type="term" value="C:mitochondrial intermembrane space"/>
    <property type="evidence" value="ECO:0007669"/>
    <property type="project" value="UniProtKB-SubCell"/>
</dbReference>
<dbReference type="Gene3D" id="3.40.50.970">
    <property type="match status" value="2"/>
</dbReference>
<evidence type="ECO:0000256" key="14">
    <source>
        <dbReference type="ARBA" id="ARBA00023157"/>
    </source>
</evidence>
<dbReference type="GO" id="GO:0005634">
    <property type="term" value="C:nucleus"/>
    <property type="evidence" value="ECO:0007669"/>
    <property type="project" value="TreeGrafter"/>
</dbReference>
<evidence type="ECO:0000256" key="17">
    <source>
        <dbReference type="RuleBase" id="RU371123"/>
    </source>
</evidence>
<sequence>MYSTKAVSPSDEGASAGAATEPPKKHPKGVILGKDGKPCRACNTFASFTAQSKSTLKAAAAPGPPKDCPPDVEQLGRSTWTLLHSIAATYPSTPTPKEQSDIKSFMRLFAKLYPCWVCAEDFQNYMQKKEVEAGSRDEFGNWLCEAHNEVNRKLGKPTFDCSKWEERYGTDMADIREQGLKKPIVVAEYLFRRLHEIGIRSVHGLPGDFNLVALDYIPKAGLKWVGSVNELNAAYAADGYARTKGISAVVTTFGVGELSAINGIAGAFSEHVPVVHIVGCPSTISQRNGMLLHHTLGNGDFNVFANMSSQISCNMARLKDPADIPDQIDLALRECWIRSRPVYIMLPTDMAEKKVEGARLDTPIDLTEPANETEREDYVVDVVLKYLHAAKQPVILVDACAIRHKVLNEVHDLVEKTQLPVFVTPMGKGAINEDHPSYGGVYAGTGSLPAVAQRVETSDLVLSIGALKSDFNTAGFSYRTSRLNTIDFHSDHCTVRYSEYPRVAMRGVLRKVVERVDLSKLSRPPSPEVANEVTKNRDSSETITQAFFWPRVGEYLKENDIVVTETGTSNFGIWETKYPRGVTGVTQILWGSIGWSVGAAQGAALAAKDMGVDRRTILFVGDGSFQLTAQEVSTMMRHNLKVTIFLIYNEGFTIERYIHGMDAEYNDIIRWKYVDVPTVFGGSEKQVRKFVIKTKDELEKLLTDKEFNEAGGLQFVELWMPKEDAPRALKITAEIAAKNNAKMTNTGNGGKWKTPHQQAKVLSQDANLQPGDTGIWITCARHQEAKAAREVAVLFSEYAEKIYGIKSVHDTQPARSGVDDDGGTGEDDDIETAIRKEVAALTARPSTSMTNPIPGENNNNNNSNRMTPLKMNVDCLLFVKTQPPIDPVAFVRKICEDARRCEELPGLMRCRYVNRLTPVSIMGKASENGLVEVARQALGQWFDLSGKKKVSLVGCDDDDKKTIEAETKEQPEDVVKPETKEGLAEPAKKPLTFAIRPSIRNHSNLKRDVVINTIAGLINDDFHKVNLGSPDKVILVDVYQTVCGMSVVDGDWDELKRYNLTELYSQGRNAGAPTSKD</sequence>
<comment type="caution">
    <text evidence="21">The sequence shown here is derived from an EMBL/GenBank/DDBJ whole genome shotgun (WGS) entry which is preliminary data.</text>
</comment>
<gene>
    <name evidence="21" type="ORF">C7999DRAFT_42190</name>
</gene>
<evidence type="ECO:0000256" key="12">
    <source>
        <dbReference type="ARBA" id="ARBA00023052"/>
    </source>
</evidence>
<dbReference type="InterPro" id="IPR029061">
    <property type="entry name" value="THDP-binding"/>
</dbReference>
<evidence type="ECO:0000256" key="10">
    <source>
        <dbReference type="ARBA" id="ARBA00022842"/>
    </source>
</evidence>
<evidence type="ECO:0000256" key="16">
    <source>
        <dbReference type="PROSITE-ProRule" id="PRU00529"/>
    </source>
</evidence>
<dbReference type="InterPro" id="IPR012000">
    <property type="entry name" value="Thiamin_PyroP_enz_cen_dom"/>
</dbReference>
<dbReference type="Pfam" id="PF00205">
    <property type="entry name" value="TPP_enzyme_M"/>
    <property type="match status" value="1"/>
</dbReference>
<evidence type="ECO:0000256" key="2">
    <source>
        <dbReference type="ARBA" id="ARBA00001964"/>
    </source>
</evidence>
<proteinExistence type="inferred from homology"/>
<dbReference type="Gene3D" id="3.40.50.1220">
    <property type="entry name" value="TPP-binding domain"/>
    <property type="match status" value="1"/>
</dbReference>
<dbReference type="GO" id="GO:0000287">
    <property type="term" value="F:magnesium ion binding"/>
    <property type="evidence" value="ECO:0007669"/>
    <property type="project" value="InterPro"/>
</dbReference>
<evidence type="ECO:0000259" key="19">
    <source>
        <dbReference type="PROSITE" id="PS51165"/>
    </source>
</evidence>
<comment type="subcellular location">
    <subcellularLocation>
        <location evidence="4">Mitochondrion intermembrane space</location>
    </subcellularLocation>
</comment>
<dbReference type="CDD" id="cd11717">
    <property type="entry name" value="THUMP_THUMPD1_like"/>
    <property type="match status" value="1"/>
</dbReference>
<evidence type="ECO:0000256" key="1">
    <source>
        <dbReference type="ARBA" id="ARBA00001041"/>
    </source>
</evidence>
<protein>
    <recommendedName>
        <fullName evidence="17">Sulfhydryl oxidase</fullName>
        <ecNumber evidence="17">1.8.3.2</ecNumber>
    </recommendedName>
</protein>
<comment type="similarity">
    <text evidence="5">Belongs to the TPP enzyme family.</text>
</comment>
<keyword evidence="16" id="KW-0694">RNA-binding</keyword>
<evidence type="ECO:0000256" key="3">
    <source>
        <dbReference type="ARBA" id="ARBA00001974"/>
    </source>
</evidence>
<dbReference type="PANTHER" id="PTHR43452">
    <property type="entry name" value="PYRUVATE DECARBOXYLASE"/>
    <property type="match status" value="1"/>
</dbReference>
<dbReference type="SUPFAM" id="SSF143437">
    <property type="entry name" value="THUMP domain-like"/>
    <property type="match status" value="1"/>
</dbReference>
<keyword evidence="11 17" id="KW-0560">Oxidoreductase</keyword>
<evidence type="ECO:0000256" key="5">
    <source>
        <dbReference type="ARBA" id="ARBA00007812"/>
    </source>
</evidence>
<comment type="catalytic activity">
    <reaction evidence="17">
        <text>2 R'C(R)SH + O2 = R'C(R)S-S(R)CR' + H2O2</text>
        <dbReference type="Rhea" id="RHEA:17357"/>
        <dbReference type="ChEBI" id="CHEBI:15379"/>
        <dbReference type="ChEBI" id="CHEBI:16240"/>
        <dbReference type="ChEBI" id="CHEBI:16520"/>
        <dbReference type="ChEBI" id="CHEBI:17412"/>
        <dbReference type="EC" id="1.8.3.2"/>
    </reaction>
</comment>
<dbReference type="EC" id="1.8.3.2" evidence="17"/>
<dbReference type="InterPro" id="IPR012001">
    <property type="entry name" value="Thiamin_PyroP_enz_TPP-bd_dom"/>
</dbReference>
<dbReference type="InterPro" id="IPR017905">
    <property type="entry name" value="ERV/ALR_sulphydryl_oxidase"/>
</dbReference>
<dbReference type="FunFam" id="3.40.50.970:FF:000019">
    <property type="entry name" value="Pyruvate decarboxylase isozyme"/>
    <property type="match status" value="1"/>
</dbReference>
<dbReference type="InterPro" id="IPR047213">
    <property type="entry name" value="TPP_PYR_PDC_IPDC-like"/>
</dbReference>
<keyword evidence="8" id="KW-0210">Decarboxylase</keyword>
<keyword evidence="21" id="KW-0670">Pyruvate</keyword>
<comment type="cofactor">
    <cofactor evidence="2">
        <name>thiamine diphosphate</name>
        <dbReference type="ChEBI" id="CHEBI:58937"/>
    </cofactor>
</comment>
<dbReference type="SUPFAM" id="SSF52467">
    <property type="entry name" value="DHS-like NAD/FAD-binding domain"/>
    <property type="match status" value="1"/>
</dbReference>
<dbReference type="FunFam" id="1.20.120.310:FF:000003">
    <property type="entry name" value="Sulfhydryl oxidase"/>
    <property type="match status" value="1"/>
</dbReference>
<dbReference type="Pfam" id="PF02775">
    <property type="entry name" value="TPP_enzyme_C"/>
    <property type="match status" value="1"/>
</dbReference>
<dbReference type="Gene3D" id="3.30.2300.10">
    <property type="entry name" value="THUMP superfamily"/>
    <property type="match status" value="1"/>
</dbReference>
<dbReference type="Pfam" id="PF04777">
    <property type="entry name" value="Evr1_Alr"/>
    <property type="match status" value="1"/>
</dbReference>
<accession>A0AAN7CQB4</accession>
<dbReference type="SUPFAM" id="SSF69000">
    <property type="entry name" value="FAD-dependent thiol oxidase"/>
    <property type="match status" value="1"/>
</dbReference>
<reference evidence="21" key="1">
    <citation type="journal article" date="2023" name="Mol. Phylogenet. Evol.">
        <title>Genome-scale phylogeny and comparative genomics of the fungal order Sordariales.</title>
        <authorList>
            <person name="Hensen N."/>
            <person name="Bonometti L."/>
            <person name="Westerberg I."/>
            <person name="Brannstrom I.O."/>
            <person name="Guillou S."/>
            <person name="Cros-Aarteil S."/>
            <person name="Calhoun S."/>
            <person name="Haridas S."/>
            <person name="Kuo A."/>
            <person name="Mondo S."/>
            <person name="Pangilinan J."/>
            <person name="Riley R."/>
            <person name="LaButti K."/>
            <person name="Andreopoulos B."/>
            <person name="Lipzen A."/>
            <person name="Chen C."/>
            <person name="Yan M."/>
            <person name="Daum C."/>
            <person name="Ng V."/>
            <person name="Clum A."/>
            <person name="Steindorff A."/>
            <person name="Ohm R.A."/>
            <person name="Martin F."/>
            <person name="Silar P."/>
            <person name="Natvig D.O."/>
            <person name="Lalanne C."/>
            <person name="Gautier V."/>
            <person name="Ament-Velasquez S.L."/>
            <person name="Kruys A."/>
            <person name="Hutchinson M.I."/>
            <person name="Powell A.J."/>
            <person name="Barry K."/>
            <person name="Miller A.N."/>
            <person name="Grigoriev I.V."/>
            <person name="Debuchy R."/>
            <person name="Gladieux P."/>
            <person name="Hiltunen Thoren M."/>
            <person name="Johannesson H."/>
        </authorList>
    </citation>
    <scope>NUCLEOTIDE SEQUENCE</scope>
    <source>
        <strain evidence="21">CBS 359.72</strain>
    </source>
</reference>
<evidence type="ECO:0000313" key="21">
    <source>
        <dbReference type="EMBL" id="KAK4246339.1"/>
    </source>
</evidence>
<name>A0AAN7CQB4_9PEZI</name>
<dbReference type="InterPro" id="IPR040183">
    <property type="entry name" value="THUMPD1-like"/>
</dbReference>
<dbReference type="Gene3D" id="4.10.320.60">
    <property type="match status" value="1"/>
</dbReference>
<keyword evidence="22" id="KW-1185">Reference proteome</keyword>
<keyword evidence="10" id="KW-0460">Magnesium</keyword>
<feature type="region of interest" description="Disordered" evidence="18">
    <location>
        <begin position="846"/>
        <end position="865"/>
    </location>
</feature>
<keyword evidence="6 17" id="KW-0285">Flavoprotein</keyword>
<organism evidence="21 22">
    <name type="scientific">Corynascus novoguineensis</name>
    <dbReference type="NCBI Taxonomy" id="1126955"/>
    <lineage>
        <taxon>Eukaryota</taxon>
        <taxon>Fungi</taxon>
        <taxon>Dikarya</taxon>
        <taxon>Ascomycota</taxon>
        <taxon>Pezizomycotina</taxon>
        <taxon>Sordariomycetes</taxon>
        <taxon>Sordariomycetidae</taxon>
        <taxon>Sordariales</taxon>
        <taxon>Chaetomiaceae</taxon>
        <taxon>Corynascus</taxon>
    </lineage>
</organism>
<keyword evidence="14" id="KW-1015">Disulfide bond</keyword>
<dbReference type="GO" id="GO:0030976">
    <property type="term" value="F:thiamine pyrophosphate binding"/>
    <property type="evidence" value="ECO:0007669"/>
    <property type="project" value="InterPro"/>
</dbReference>
<dbReference type="FunFam" id="3.40.50.970:FF:000024">
    <property type="entry name" value="Pyruvate decarboxylase isozyme"/>
    <property type="match status" value="1"/>
</dbReference>
<keyword evidence="13" id="KW-0496">Mitochondrion</keyword>
<dbReference type="FunFam" id="4.10.320.60:FF:000002">
    <property type="entry name" value="Sulfhydryl oxidase"/>
    <property type="match status" value="1"/>
</dbReference>
<dbReference type="CDD" id="cd02005">
    <property type="entry name" value="TPP_PDC_IPDC"/>
    <property type="match status" value="1"/>
</dbReference>
<feature type="domain" description="ERV/ALR sulfhydryl oxidase" evidence="20">
    <location>
        <begin position="68"/>
        <end position="168"/>
    </location>
</feature>